<dbReference type="EMBL" id="NPIB01000034">
    <property type="protein sequence ID" value="PLC56259.1"/>
    <property type="molecule type" value="Genomic_DNA"/>
</dbReference>
<sequence length="284" mass="33298">MKIFKLRVSDNQCFELTKEIFETETNLQAPWYNQSSGKEKHYAVCPACNNSTQIVYLYNPSKTPYAKHFLGVSVGEQNIGTLKYCPYYSNKPSLKPENKRNKEDEISIEIKRLLIENFDRVIYFINKTIGIRLPYNTDKLIRILETYKSSRGWMYVGANLINIPWVFLYQCRSQSLAGMVINKAEIKEAIIQYDKDITFNNYNQLIYPEGRFSNINLCFIAHKQSIENDELNETILLKITGDNDIEIYKEIIEFDHSYFINLINSTNNDYRKNELIQLAKDVLN</sequence>
<evidence type="ECO:0000313" key="1">
    <source>
        <dbReference type="EMBL" id="PLC56259.1"/>
    </source>
</evidence>
<accession>A0A2N4UML1</accession>
<proteinExistence type="predicted"/>
<evidence type="ECO:0000313" key="2">
    <source>
        <dbReference type="Proteomes" id="UP000234420"/>
    </source>
</evidence>
<dbReference type="OrthoDB" id="6983824at2"/>
<comment type="caution">
    <text evidence="1">The sequence shown here is derived from an EMBL/GenBank/DDBJ whole genome shotgun (WGS) entry which is preliminary data.</text>
</comment>
<reference evidence="1 2" key="1">
    <citation type="journal article" date="2018" name="Syst. Appl. Microbiol.">
        <title>Photobacterium carnosum sp. nov., isolated from spoiled modified atmosphere packaged poultry meat.</title>
        <authorList>
            <person name="Hilgarth M."/>
            <person name="Fuertes S."/>
            <person name="Ehrmann M."/>
            <person name="Vogel R.F."/>
        </authorList>
    </citation>
    <scope>NUCLEOTIDE SEQUENCE [LARGE SCALE GENOMIC DNA]</scope>
    <source>
        <strain evidence="1 2">TMW 2.2021</strain>
    </source>
</reference>
<protein>
    <submittedName>
        <fullName evidence="1">Uncharacterized protein</fullName>
    </submittedName>
</protein>
<keyword evidence="2" id="KW-1185">Reference proteome</keyword>
<name>A0A2N4UML1_9GAMM</name>
<organism evidence="1 2">
    <name type="scientific">Photobacterium carnosum</name>
    <dbReference type="NCBI Taxonomy" id="2023717"/>
    <lineage>
        <taxon>Bacteria</taxon>
        <taxon>Pseudomonadati</taxon>
        <taxon>Pseudomonadota</taxon>
        <taxon>Gammaproteobacteria</taxon>
        <taxon>Vibrionales</taxon>
        <taxon>Vibrionaceae</taxon>
        <taxon>Photobacterium</taxon>
    </lineage>
</organism>
<dbReference type="Proteomes" id="UP000234420">
    <property type="component" value="Unassembled WGS sequence"/>
</dbReference>
<dbReference type="AlphaFoldDB" id="A0A2N4UML1"/>
<gene>
    <name evidence="1" type="ORF">CIK00_19320</name>
</gene>
<dbReference type="RefSeq" id="WP_065208451.1">
    <property type="nucleotide sequence ID" value="NZ_BPPU01000006.1"/>
</dbReference>